<organism evidence="3 4">
    <name type="scientific">Actinomycetospora straminea</name>
    <dbReference type="NCBI Taxonomy" id="663607"/>
    <lineage>
        <taxon>Bacteria</taxon>
        <taxon>Bacillati</taxon>
        <taxon>Actinomycetota</taxon>
        <taxon>Actinomycetes</taxon>
        <taxon>Pseudonocardiales</taxon>
        <taxon>Pseudonocardiaceae</taxon>
        <taxon>Actinomycetospora</taxon>
    </lineage>
</organism>
<protein>
    <submittedName>
        <fullName evidence="3">Cytochrome P450</fullName>
    </submittedName>
</protein>
<dbReference type="CDD" id="cd11029">
    <property type="entry name" value="CYP107-like"/>
    <property type="match status" value="1"/>
</dbReference>
<accession>A0ABP9F8Z2</accession>
<dbReference type="InterPro" id="IPR001128">
    <property type="entry name" value="Cyt_P450"/>
</dbReference>
<comment type="caution">
    <text evidence="3">The sequence shown here is derived from an EMBL/GenBank/DDBJ whole genome shotgun (WGS) entry which is preliminary data.</text>
</comment>
<keyword evidence="2" id="KW-0349">Heme</keyword>
<keyword evidence="4" id="KW-1185">Reference proteome</keyword>
<dbReference type="InterPro" id="IPR017972">
    <property type="entry name" value="Cyt_P450_CS"/>
</dbReference>
<evidence type="ECO:0000256" key="1">
    <source>
        <dbReference type="ARBA" id="ARBA00010617"/>
    </source>
</evidence>
<dbReference type="PANTHER" id="PTHR46696:SF1">
    <property type="entry name" value="CYTOCHROME P450 YJIB-RELATED"/>
    <property type="match status" value="1"/>
</dbReference>
<keyword evidence="2" id="KW-0408">Iron</keyword>
<dbReference type="PRINTS" id="PR00385">
    <property type="entry name" value="P450"/>
</dbReference>
<dbReference type="PANTHER" id="PTHR46696">
    <property type="entry name" value="P450, PUTATIVE (EUROFUNG)-RELATED"/>
    <property type="match status" value="1"/>
</dbReference>
<dbReference type="Pfam" id="PF00067">
    <property type="entry name" value="p450"/>
    <property type="match status" value="1"/>
</dbReference>
<keyword evidence="2" id="KW-0503">Monooxygenase</keyword>
<keyword evidence="2" id="KW-0479">Metal-binding</keyword>
<dbReference type="InterPro" id="IPR036396">
    <property type="entry name" value="Cyt_P450_sf"/>
</dbReference>
<dbReference type="PROSITE" id="PS00086">
    <property type="entry name" value="CYTOCHROME_P450"/>
    <property type="match status" value="1"/>
</dbReference>
<dbReference type="Proteomes" id="UP001500457">
    <property type="component" value="Unassembled WGS sequence"/>
</dbReference>
<gene>
    <name evidence="3" type="ORF">GCM10023203_57230</name>
</gene>
<dbReference type="EMBL" id="BAABHQ010000027">
    <property type="protein sequence ID" value="GAA4895452.1"/>
    <property type="molecule type" value="Genomic_DNA"/>
</dbReference>
<evidence type="ECO:0000313" key="3">
    <source>
        <dbReference type="EMBL" id="GAA4895452.1"/>
    </source>
</evidence>
<evidence type="ECO:0000313" key="4">
    <source>
        <dbReference type="Proteomes" id="UP001500457"/>
    </source>
</evidence>
<dbReference type="RefSeq" id="WP_274233306.1">
    <property type="nucleotide sequence ID" value="NZ_BAABHQ010000027.1"/>
</dbReference>
<reference evidence="4" key="1">
    <citation type="journal article" date="2019" name="Int. J. Syst. Evol. Microbiol.">
        <title>The Global Catalogue of Microorganisms (GCM) 10K type strain sequencing project: providing services to taxonomists for standard genome sequencing and annotation.</title>
        <authorList>
            <consortium name="The Broad Institute Genomics Platform"/>
            <consortium name="The Broad Institute Genome Sequencing Center for Infectious Disease"/>
            <person name="Wu L."/>
            <person name="Ma J."/>
        </authorList>
    </citation>
    <scope>NUCLEOTIDE SEQUENCE [LARGE SCALE GENOMIC DNA]</scope>
    <source>
        <strain evidence="4">JCM 17983</strain>
    </source>
</reference>
<dbReference type="InterPro" id="IPR002397">
    <property type="entry name" value="Cyt_P450_B"/>
</dbReference>
<keyword evidence="2" id="KW-0560">Oxidoreductase</keyword>
<name>A0ABP9F8Z2_9PSEU</name>
<evidence type="ECO:0000256" key="2">
    <source>
        <dbReference type="RuleBase" id="RU000461"/>
    </source>
</evidence>
<comment type="similarity">
    <text evidence="1 2">Belongs to the cytochrome P450 family.</text>
</comment>
<dbReference type="PRINTS" id="PR00359">
    <property type="entry name" value="BP450"/>
</dbReference>
<proteinExistence type="inferred from homology"/>
<sequence length="419" mass="46346">MTTSRAQEPAWSDVPGAELGAVDITSKEFTADPFGFWARLRSDAPVQSVRWTRGSTAWVVTRYPDVEAVLRDPRLRKDPRNALTPRQLATGLRFPRVLAPLERGLLSLDAPDHDRLRRLVSQAFTPRRIEQMREQAEQITDSLLDTATRRGSMDLIEDFAVPLPLIVIARIIGVPEKDVSRFRRWTQALFGLADRPARNIPSVQLFLRYLRRLIAARSRDARDDLTSAMVAARDSGDRLTDDEILSMLVLLLTAGHETTVNLIGVGTLALLEHPAQADLLRSGHDDPGLVKTAVEELLRFTSPAETATERWPDRDLEIAGTTVPQGARVLAVLASANHDPAVFADPDRLDLTRTPNPHLAFGKGAHYCLGAPLARLEAQVAIPALLRRAPQLRRLDPTAPVAWRGTAIVRGLETLPVLL</sequence>
<dbReference type="SUPFAM" id="SSF48264">
    <property type="entry name" value="Cytochrome P450"/>
    <property type="match status" value="1"/>
</dbReference>
<dbReference type="Gene3D" id="1.10.630.10">
    <property type="entry name" value="Cytochrome P450"/>
    <property type="match status" value="1"/>
</dbReference>